<evidence type="ECO:0000313" key="2">
    <source>
        <dbReference type="EMBL" id="ROR42937.1"/>
    </source>
</evidence>
<dbReference type="GO" id="GO:0003677">
    <property type="term" value="F:DNA binding"/>
    <property type="evidence" value="ECO:0007669"/>
    <property type="project" value="InterPro"/>
</dbReference>
<gene>
    <name evidence="2" type="ORF">EDD39_1072</name>
</gene>
<dbReference type="Pfam" id="PF03837">
    <property type="entry name" value="RecT"/>
    <property type="match status" value="1"/>
</dbReference>
<name>A0A8G1XEM8_9ACTN</name>
<feature type="compositionally biased region" description="Basic and acidic residues" evidence="1">
    <location>
        <begin position="251"/>
        <end position="268"/>
    </location>
</feature>
<dbReference type="InterPro" id="IPR018330">
    <property type="entry name" value="RecT_fam"/>
</dbReference>
<proteinExistence type="predicted"/>
<dbReference type="EMBL" id="RJVJ01000001">
    <property type="protein sequence ID" value="ROR42937.1"/>
    <property type="molecule type" value="Genomic_DNA"/>
</dbReference>
<dbReference type="AlphaFoldDB" id="A0A8G1XEM8"/>
<dbReference type="Proteomes" id="UP000267408">
    <property type="component" value="Unassembled WGS sequence"/>
</dbReference>
<protein>
    <submittedName>
        <fullName evidence="2">RecT family protein</fullName>
    </submittedName>
</protein>
<dbReference type="GO" id="GO:0006259">
    <property type="term" value="P:DNA metabolic process"/>
    <property type="evidence" value="ECO:0007669"/>
    <property type="project" value="InterPro"/>
</dbReference>
<comment type="caution">
    <text evidence="2">The sequence shown here is derived from an EMBL/GenBank/DDBJ whole genome shotgun (WGS) entry which is preliminary data.</text>
</comment>
<organism evidence="2 3">
    <name type="scientific">Kitasatospora cineracea</name>
    <dbReference type="NCBI Taxonomy" id="88074"/>
    <lineage>
        <taxon>Bacteria</taxon>
        <taxon>Bacillati</taxon>
        <taxon>Actinomycetota</taxon>
        <taxon>Actinomycetes</taxon>
        <taxon>Kitasatosporales</taxon>
        <taxon>Streptomycetaceae</taxon>
        <taxon>Kitasatospora</taxon>
    </lineage>
</organism>
<evidence type="ECO:0000313" key="3">
    <source>
        <dbReference type="Proteomes" id="UP000267408"/>
    </source>
</evidence>
<reference evidence="2 3" key="1">
    <citation type="submission" date="2018-11" db="EMBL/GenBank/DDBJ databases">
        <title>Sequencing the genomes of 1000 actinobacteria strains.</title>
        <authorList>
            <person name="Klenk H.-P."/>
        </authorList>
    </citation>
    <scope>NUCLEOTIDE SEQUENCE [LARGE SCALE GENOMIC DNA]</scope>
    <source>
        <strain evidence="2 3">DSM 44780</strain>
    </source>
</reference>
<evidence type="ECO:0000256" key="1">
    <source>
        <dbReference type="SAM" id="MobiDB-lite"/>
    </source>
</evidence>
<feature type="region of interest" description="Disordered" evidence="1">
    <location>
        <begin position="251"/>
        <end position="313"/>
    </location>
</feature>
<accession>A0A8G1XEM8</accession>
<sequence>MTTPVQEKQVETEPLTPLTDNREEMAIRTADQVLEITSDQRFWTKAQRAALGAIGLSGAPTHDLVNFFHICKSTGLDPFRREIYYIQRKRKVFGQDELYYTAQTGIDGFRHTGQRTGRFIRRVGPFWTGPEDDPAWWTLGEDGINRRRWVDVWLHTEPPAAAMCRIEHRSIAGDVTVTQAVAVFTEFAVGKDEWKRDPTTGEGFKTGQRVLTGQWPVMPAHMIGKVAEALAWRSAFPRELVGIYEHAEMEQADSVQRETDREDAAARRRDARHVQGGTVIPGTVVSATASPVADGEDDEPGTGSDPKPPLPRTADNLRRELRAYASAMGSTVTKMTARWRQATGAGVNAATADQLEELLTEWRAYVIAELRDRHPQAAEHVEAGGLLIGLDPDPKVWSKAATPQD</sequence>